<organism evidence="7 8">
    <name type="scientific">Acinetobacter bouvetii</name>
    <dbReference type="NCBI Taxonomy" id="202951"/>
    <lineage>
        <taxon>Bacteria</taxon>
        <taxon>Pseudomonadati</taxon>
        <taxon>Pseudomonadota</taxon>
        <taxon>Gammaproteobacteria</taxon>
        <taxon>Moraxellales</taxon>
        <taxon>Moraxellaceae</taxon>
        <taxon>Acinetobacter</taxon>
    </lineage>
</organism>
<protein>
    <submittedName>
        <fullName evidence="7">Enterochelin esterase</fullName>
    </submittedName>
</protein>
<dbReference type="GO" id="GO:0005506">
    <property type="term" value="F:iron ion binding"/>
    <property type="evidence" value="ECO:0007669"/>
    <property type="project" value="InterPro"/>
</dbReference>
<comment type="caution">
    <text evidence="7">The sequence shown here is derived from an EMBL/GenBank/DDBJ whole genome shotgun (WGS) entry which is preliminary data.</text>
</comment>
<keyword evidence="5" id="KW-0732">Signal</keyword>
<feature type="signal peptide" evidence="5">
    <location>
        <begin position="1"/>
        <end position="22"/>
    </location>
</feature>
<dbReference type="Pfam" id="PF00756">
    <property type="entry name" value="Esterase"/>
    <property type="match status" value="1"/>
</dbReference>
<dbReference type="RefSeq" id="WP_174560728.1">
    <property type="nucleotide sequence ID" value="NZ_CADDTS010000048.1"/>
</dbReference>
<dbReference type="InterPro" id="IPR029058">
    <property type="entry name" value="AB_hydrolase_fold"/>
</dbReference>
<dbReference type="Proteomes" id="UP000489961">
    <property type="component" value="Unassembled WGS sequence"/>
</dbReference>
<proteinExistence type="inferred from homology"/>
<dbReference type="SUPFAM" id="SSF53474">
    <property type="entry name" value="alpha/beta-Hydrolases"/>
    <property type="match status" value="1"/>
</dbReference>
<evidence type="ECO:0000256" key="3">
    <source>
        <dbReference type="ARBA" id="ARBA00022801"/>
    </source>
</evidence>
<dbReference type="Gene3D" id="2.60.40.10">
    <property type="entry name" value="Immunoglobulins"/>
    <property type="match status" value="1"/>
</dbReference>
<dbReference type="InterPro" id="IPR021764">
    <property type="entry name" value="Enterochelin_esterase_N"/>
</dbReference>
<name>A0A811GGJ9_9GAMM</name>
<gene>
    <name evidence="7" type="primary">fes</name>
    <name evidence="7" type="ORF">SFB21_3004</name>
</gene>
<keyword evidence="3" id="KW-0378">Hydrolase</keyword>
<dbReference type="InterPro" id="IPR014756">
    <property type="entry name" value="Ig_E-set"/>
</dbReference>
<dbReference type="SUPFAM" id="SSF81296">
    <property type="entry name" value="E set domains"/>
    <property type="match status" value="1"/>
</dbReference>
<dbReference type="Gene3D" id="3.40.50.1820">
    <property type="entry name" value="alpha/beta hydrolase"/>
    <property type="match status" value="1"/>
</dbReference>
<comment type="similarity">
    <text evidence="4">Belongs to the Fes family.</text>
</comment>
<dbReference type="InterPro" id="IPR050583">
    <property type="entry name" value="Mycobacterial_A85_antigen"/>
</dbReference>
<dbReference type="InterPro" id="IPR000801">
    <property type="entry name" value="Esterase-like"/>
</dbReference>
<dbReference type="GO" id="GO:0006826">
    <property type="term" value="P:iron ion transport"/>
    <property type="evidence" value="ECO:0007669"/>
    <property type="project" value="InterPro"/>
</dbReference>
<reference evidence="7 8" key="1">
    <citation type="submission" date="2020-02" db="EMBL/GenBank/DDBJ databases">
        <authorList>
            <person name="Chaudhuri R."/>
        </authorList>
    </citation>
    <scope>NUCLEOTIDE SEQUENCE [LARGE SCALE GENOMIC DNA]</scope>
    <source>
        <strain evidence="7">SFB21</strain>
    </source>
</reference>
<dbReference type="InterPro" id="IPR013783">
    <property type="entry name" value="Ig-like_fold"/>
</dbReference>
<keyword evidence="2" id="KW-0963">Cytoplasm</keyword>
<feature type="domain" description="Enterochelin esterase N-terminal" evidence="6">
    <location>
        <begin position="89"/>
        <end position="206"/>
    </location>
</feature>
<dbReference type="GO" id="GO:0005737">
    <property type="term" value="C:cytoplasm"/>
    <property type="evidence" value="ECO:0007669"/>
    <property type="project" value="UniProtKB-SubCell"/>
</dbReference>
<dbReference type="AlphaFoldDB" id="A0A811GGJ9"/>
<feature type="chain" id="PRO_5032595725" evidence="5">
    <location>
        <begin position="23"/>
        <end position="458"/>
    </location>
</feature>
<evidence type="ECO:0000256" key="2">
    <source>
        <dbReference type="ARBA" id="ARBA00022490"/>
    </source>
</evidence>
<evidence type="ECO:0000313" key="8">
    <source>
        <dbReference type="Proteomes" id="UP000489961"/>
    </source>
</evidence>
<evidence type="ECO:0000259" key="6">
    <source>
        <dbReference type="Pfam" id="PF11806"/>
    </source>
</evidence>
<evidence type="ECO:0000256" key="4">
    <source>
        <dbReference type="ARBA" id="ARBA00024201"/>
    </source>
</evidence>
<dbReference type="EMBL" id="CADDTS010000048">
    <property type="protein sequence ID" value="CAB1221790.1"/>
    <property type="molecule type" value="Genomic_DNA"/>
</dbReference>
<comment type="subcellular location">
    <subcellularLocation>
        <location evidence="1">Cytoplasm</location>
    </subcellularLocation>
</comment>
<dbReference type="Pfam" id="PF11806">
    <property type="entry name" value="Enterochelin_N"/>
    <property type="match status" value="1"/>
</dbReference>
<evidence type="ECO:0000256" key="5">
    <source>
        <dbReference type="SAM" id="SignalP"/>
    </source>
</evidence>
<evidence type="ECO:0000256" key="1">
    <source>
        <dbReference type="ARBA" id="ARBA00004496"/>
    </source>
</evidence>
<dbReference type="PANTHER" id="PTHR48098">
    <property type="entry name" value="ENTEROCHELIN ESTERASE-RELATED"/>
    <property type="match status" value="1"/>
</dbReference>
<accession>A0A811GGJ9</accession>
<dbReference type="PANTHER" id="PTHR48098:SF3">
    <property type="entry name" value="IRON(III) ENTEROBACTIN ESTERASE"/>
    <property type="match status" value="1"/>
</dbReference>
<evidence type="ECO:0000313" key="7">
    <source>
        <dbReference type="EMBL" id="CAB1221790.1"/>
    </source>
</evidence>
<dbReference type="GO" id="GO:0008849">
    <property type="term" value="F:enterochelin esterase activity"/>
    <property type="evidence" value="ECO:0007669"/>
    <property type="project" value="InterPro"/>
</dbReference>
<sequence length="458" mass="52120">MLKSVSVPLLCTAILFSPWVLAESATQTQQQYAAPCEAVIPQSQLLKKIQGQLKSQPQKSAPILNSFWKQVTQHGTPYIEKLDADHSRMIFLWRGAAHNVRLIGGPSNDHEWLTRLPNSDIWFKEAIVQNSFIGSYSFAVDLPMVDDYLSHYCPQLNPKLKESRSQRRAVLQVQKTDPYNPQRFLADLKQNQFRNENIVALAQAPQYINPTLFPHHAQPTLESYTFNSQILKNQRKIQIYQSKRLDPKQAYITAIFFDGEQYAQLLNVPKALDILVEQGKLPPIQAIFVSPPNEQIRPKELTPNPEFSAFFQDELLPWIDAHVPNSRDPQKTVLLGSSLGGLSSAYLALQNPQQISHVVPLSGSFWWTPNIEDKMNGMSQLIAKTPNQPKQHWYISANSYESSRNNNDLSILETSPIVAQDLKAKAHDVTYKNYVGGHSYAIWQVILQDALLHFFRNK</sequence>